<dbReference type="PROSITE" id="PS50089">
    <property type="entry name" value="ZF_RING_2"/>
    <property type="match status" value="1"/>
</dbReference>
<protein>
    <recommendedName>
        <fullName evidence="14">Zinc finger protein RFP-like</fullName>
    </recommendedName>
</protein>
<organism evidence="12 13">
    <name type="scientific">Anolis carolinensis</name>
    <name type="common">Green anole</name>
    <name type="synonym">American chameleon</name>
    <dbReference type="NCBI Taxonomy" id="28377"/>
    <lineage>
        <taxon>Eukaryota</taxon>
        <taxon>Metazoa</taxon>
        <taxon>Chordata</taxon>
        <taxon>Craniata</taxon>
        <taxon>Vertebrata</taxon>
        <taxon>Euteleostomi</taxon>
        <taxon>Lepidosauria</taxon>
        <taxon>Squamata</taxon>
        <taxon>Bifurcata</taxon>
        <taxon>Unidentata</taxon>
        <taxon>Episquamata</taxon>
        <taxon>Toxicofera</taxon>
        <taxon>Iguania</taxon>
        <taxon>Dactyloidae</taxon>
        <taxon>Anolis</taxon>
    </lineage>
</organism>
<evidence type="ECO:0000259" key="9">
    <source>
        <dbReference type="PROSITE" id="PS50089"/>
    </source>
</evidence>
<dbReference type="PANTHER" id="PTHR24103">
    <property type="entry name" value="E3 UBIQUITIN-PROTEIN LIGASE TRIM"/>
    <property type="match status" value="1"/>
</dbReference>
<keyword evidence="4 7" id="KW-0863">Zinc-finger</keyword>
<evidence type="ECO:0000256" key="2">
    <source>
        <dbReference type="ARBA" id="ARBA00022699"/>
    </source>
</evidence>
<feature type="coiled-coil region" evidence="8">
    <location>
        <begin position="166"/>
        <end position="200"/>
    </location>
</feature>
<reference evidence="12" key="2">
    <citation type="submission" date="2025-08" db="UniProtKB">
        <authorList>
            <consortium name="Ensembl"/>
        </authorList>
    </citation>
    <scope>IDENTIFICATION</scope>
</reference>
<dbReference type="SMART" id="SM00589">
    <property type="entry name" value="PRY"/>
    <property type="match status" value="1"/>
</dbReference>
<dbReference type="SMART" id="SM00336">
    <property type="entry name" value="BBOX"/>
    <property type="match status" value="1"/>
</dbReference>
<dbReference type="Bgee" id="ENSACAG00000027947">
    <property type="expression patterns" value="Expressed in lung and 11 other cell types or tissues"/>
</dbReference>
<dbReference type="InterPro" id="IPR050143">
    <property type="entry name" value="TRIM/RBCC"/>
</dbReference>
<dbReference type="SUPFAM" id="SSF57850">
    <property type="entry name" value="RING/U-box"/>
    <property type="match status" value="1"/>
</dbReference>
<dbReference type="Proteomes" id="UP000001646">
    <property type="component" value="Chromosome 2"/>
</dbReference>
<feature type="domain" description="RING-type" evidence="9">
    <location>
        <begin position="17"/>
        <end position="66"/>
    </location>
</feature>
<keyword evidence="3" id="KW-0479">Metal-binding</keyword>
<evidence type="ECO:0000256" key="3">
    <source>
        <dbReference type="ARBA" id="ARBA00022723"/>
    </source>
</evidence>
<dbReference type="SMART" id="SM00449">
    <property type="entry name" value="SPRY"/>
    <property type="match status" value="1"/>
</dbReference>
<dbReference type="InterPro" id="IPR006574">
    <property type="entry name" value="PRY"/>
</dbReference>
<keyword evidence="2" id="KW-0528">Neurotoxin</keyword>
<comment type="function">
    <text evidence="6">Neurotoxin that produces dose-dependent hypolocomotion and hyperalgesia in mice. May directly act on the central nervous system, as it is 6500-fold more potent when administered intracerebroventricularly than intraperitoneal.</text>
</comment>
<dbReference type="Ensembl" id="ENSACAT00000039820.1">
    <property type="protein sequence ID" value="ENSACAP00000040894.1"/>
    <property type="gene ID" value="ENSACAG00000027947.3"/>
</dbReference>
<dbReference type="PRINTS" id="PR01407">
    <property type="entry name" value="BUTYPHLNCDUF"/>
</dbReference>
<dbReference type="SMART" id="SM00184">
    <property type="entry name" value="RING"/>
    <property type="match status" value="1"/>
</dbReference>
<sequence>MAAGGDAVRDLCEEATCPICLDFFQGPVIIPGCGHSFCRSCLSPSLSPSLAGGSEERSLCSCPQCRQAFQPGSLFPNRQLANLVEIAKKLRDQGNRGQGQGGACQKHQEPLKLFCKEDRSPICVVCDRAKEHREHTVIPLQEAAQEYQELTQTERQQTVARVQEIRQFLEEQEKLLLAQMDKVEEELARQKERNETRLSEELDSVNSIIWELEKKRQQPASELLKDVQSILQRSEEKAAIFQNPVTFSPELKLKIWDFCDINHFLKAGTEQFKKALLNGLPMKKANVSLDQDTAHPRLVLSEDCKSVGWGEKPQDLPKNLKRFDQRSFVLGCEGFTTGRHYWDVFVKGEGIWAVGVVRKSVRRKGPVEFSPEEGIWAVGKLNNNYRSIRPPENPVLRLRREPSRIRVTLNCTGERVAFFDADTGDFLYAFSAIPFSGETLHPYFCVIEKGQLRISS</sequence>
<evidence type="ECO:0008006" key="14">
    <source>
        <dbReference type="Google" id="ProtNLM"/>
    </source>
</evidence>
<keyword evidence="8" id="KW-0175">Coiled coil</keyword>
<evidence type="ECO:0000256" key="4">
    <source>
        <dbReference type="ARBA" id="ARBA00022771"/>
    </source>
</evidence>
<dbReference type="InterPro" id="IPR003877">
    <property type="entry name" value="SPRY_dom"/>
</dbReference>
<dbReference type="Gene3D" id="3.30.160.60">
    <property type="entry name" value="Classic Zinc Finger"/>
    <property type="match status" value="1"/>
</dbReference>
<dbReference type="Pfam" id="PF13765">
    <property type="entry name" value="PRY"/>
    <property type="match status" value="1"/>
</dbReference>
<dbReference type="InterPro" id="IPR001841">
    <property type="entry name" value="Znf_RING"/>
</dbReference>
<feature type="domain" description="B30.2/SPRY" evidence="11">
    <location>
        <begin position="267"/>
        <end position="456"/>
    </location>
</feature>
<keyword evidence="13" id="KW-1185">Reference proteome</keyword>
<keyword evidence="5" id="KW-0862">Zinc</keyword>
<keyword evidence="2" id="KW-0800">Toxin</keyword>
<dbReference type="SUPFAM" id="SSF57845">
    <property type="entry name" value="B-box zinc-binding domain"/>
    <property type="match status" value="1"/>
</dbReference>
<dbReference type="GeneID" id="100559122"/>
<dbReference type="Pfam" id="PF00643">
    <property type="entry name" value="zf-B_box"/>
    <property type="match status" value="1"/>
</dbReference>
<dbReference type="PROSITE" id="PS50188">
    <property type="entry name" value="B302_SPRY"/>
    <property type="match status" value="1"/>
</dbReference>
<dbReference type="SUPFAM" id="SSF49899">
    <property type="entry name" value="Concanavalin A-like lectins/glucanases"/>
    <property type="match status" value="1"/>
</dbReference>
<dbReference type="Gene3D" id="3.30.40.10">
    <property type="entry name" value="Zinc/RING finger domain, C3HC4 (zinc finger)"/>
    <property type="match status" value="1"/>
</dbReference>
<name>A0A803U0A4_ANOCA</name>
<dbReference type="OrthoDB" id="9410880at2759"/>
<accession>A0A803U0A4</accession>
<dbReference type="InterPro" id="IPR000315">
    <property type="entry name" value="Znf_B-box"/>
</dbReference>
<dbReference type="InterPro" id="IPR017907">
    <property type="entry name" value="Znf_RING_CS"/>
</dbReference>
<feature type="domain" description="B box-type" evidence="10">
    <location>
        <begin position="99"/>
        <end position="140"/>
    </location>
</feature>
<reference evidence="12" key="3">
    <citation type="submission" date="2025-09" db="UniProtKB">
        <authorList>
            <consortium name="Ensembl"/>
        </authorList>
    </citation>
    <scope>IDENTIFICATION</scope>
</reference>
<dbReference type="InterPro" id="IPR001870">
    <property type="entry name" value="B30.2/SPRY"/>
</dbReference>
<evidence type="ECO:0000259" key="11">
    <source>
        <dbReference type="PROSITE" id="PS50188"/>
    </source>
</evidence>
<comment type="similarity">
    <text evidence="1">Belongs to the ohanin/vespryn family.</text>
</comment>
<dbReference type="GO" id="GO:0008270">
    <property type="term" value="F:zinc ion binding"/>
    <property type="evidence" value="ECO:0007669"/>
    <property type="project" value="UniProtKB-KW"/>
</dbReference>
<proteinExistence type="inferred from homology"/>
<dbReference type="PROSITE" id="PS00518">
    <property type="entry name" value="ZF_RING_1"/>
    <property type="match status" value="1"/>
</dbReference>
<evidence type="ECO:0000256" key="5">
    <source>
        <dbReference type="ARBA" id="ARBA00022833"/>
    </source>
</evidence>
<evidence type="ECO:0000259" key="10">
    <source>
        <dbReference type="PROSITE" id="PS50119"/>
    </source>
</evidence>
<dbReference type="InterPro" id="IPR043136">
    <property type="entry name" value="B30.2/SPRY_sf"/>
</dbReference>
<dbReference type="InterPro" id="IPR027370">
    <property type="entry name" value="Znf-RING_euk"/>
</dbReference>
<reference evidence="12 13" key="1">
    <citation type="submission" date="2009-12" db="EMBL/GenBank/DDBJ databases">
        <title>The Genome Sequence of Anolis carolinensis (Green Anole Lizard).</title>
        <authorList>
            <consortium name="The Genome Sequencing Platform"/>
            <person name="Di Palma F."/>
            <person name="Alfoldi J."/>
            <person name="Heiman D."/>
            <person name="Young S."/>
            <person name="Grabherr M."/>
            <person name="Johnson J."/>
            <person name="Lander E.S."/>
            <person name="Lindblad-Toh K."/>
        </authorList>
    </citation>
    <scope>NUCLEOTIDE SEQUENCE [LARGE SCALE GENOMIC DNA]</scope>
    <source>
        <strain evidence="12 13">JBL SC #1</strain>
    </source>
</reference>
<dbReference type="CDD" id="cd19762">
    <property type="entry name" value="Bbox2_TRIM7-like"/>
    <property type="match status" value="1"/>
</dbReference>
<dbReference type="GeneTree" id="ENSGT01030000234669"/>
<gene>
    <name evidence="12" type="primary">LOC100559122</name>
</gene>
<dbReference type="CDD" id="cd12888">
    <property type="entry name" value="SPRY_PRY_TRIM7_like"/>
    <property type="match status" value="1"/>
</dbReference>
<evidence type="ECO:0000256" key="8">
    <source>
        <dbReference type="SAM" id="Coils"/>
    </source>
</evidence>
<dbReference type="AlphaFoldDB" id="A0A803U0A4"/>
<dbReference type="InterPro" id="IPR003879">
    <property type="entry name" value="Butyrophylin_SPRY"/>
</dbReference>
<dbReference type="FunFam" id="2.60.120.920:FF:000004">
    <property type="entry name" value="Butyrophilin subfamily 1 member A1"/>
    <property type="match status" value="1"/>
</dbReference>
<evidence type="ECO:0000256" key="1">
    <source>
        <dbReference type="ARBA" id="ARBA00009651"/>
    </source>
</evidence>
<evidence type="ECO:0000256" key="7">
    <source>
        <dbReference type="PROSITE-ProRule" id="PRU00024"/>
    </source>
</evidence>
<dbReference type="Gene3D" id="2.60.120.920">
    <property type="match status" value="1"/>
</dbReference>
<dbReference type="Pfam" id="PF00622">
    <property type="entry name" value="SPRY"/>
    <property type="match status" value="1"/>
</dbReference>
<evidence type="ECO:0000256" key="6">
    <source>
        <dbReference type="ARBA" id="ARBA00034460"/>
    </source>
</evidence>
<evidence type="ECO:0000313" key="13">
    <source>
        <dbReference type="Proteomes" id="UP000001646"/>
    </source>
</evidence>
<evidence type="ECO:0000313" key="12">
    <source>
        <dbReference type="Ensembl" id="ENSACAP00000040894.1"/>
    </source>
</evidence>
<dbReference type="PROSITE" id="PS50119">
    <property type="entry name" value="ZF_BBOX"/>
    <property type="match status" value="1"/>
</dbReference>
<dbReference type="Pfam" id="PF13445">
    <property type="entry name" value="zf-RING_UBOX"/>
    <property type="match status" value="1"/>
</dbReference>
<dbReference type="InterPro" id="IPR013320">
    <property type="entry name" value="ConA-like_dom_sf"/>
</dbReference>
<dbReference type="InterPro" id="IPR013083">
    <property type="entry name" value="Znf_RING/FYVE/PHD"/>
</dbReference>